<protein>
    <submittedName>
        <fullName evidence="1">Uncharacterized protein</fullName>
    </submittedName>
</protein>
<proteinExistence type="predicted"/>
<dbReference type="AlphaFoldDB" id="A0A1P8Q4V0"/>
<dbReference type="EMBL" id="CP019323">
    <property type="protein sequence ID" value="APX72880.1"/>
    <property type="molecule type" value="Genomic_DNA"/>
</dbReference>
<keyword evidence="2" id="KW-1185">Reference proteome</keyword>
<gene>
    <name evidence="1" type="ORF">BTM29_10095</name>
</gene>
<dbReference type="KEGG" id="lalw:BTM29_10095"/>
<dbReference type="Proteomes" id="UP000187499">
    <property type="component" value="Chromosome"/>
</dbReference>
<dbReference type="RefSeq" id="WP_076617035.1">
    <property type="nucleotide sequence ID" value="NZ_CP019323.1"/>
</dbReference>
<evidence type="ECO:0000313" key="1">
    <source>
        <dbReference type="EMBL" id="APX72880.1"/>
    </source>
</evidence>
<organism evidence="1 2">
    <name type="scientific">Companilactobacillus allii</name>
    <dbReference type="NCBI Taxonomy" id="1847728"/>
    <lineage>
        <taxon>Bacteria</taxon>
        <taxon>Bacillati</taxon>
        <taxon>Bacillota</taxon>
        <taxon>Bacilli</taxon>
        <taxon>Lactobacillales</taxon>
        <taxon>Lactobacillaceae</taxon>
        <taxon>Companilactobacillus</taxon>
    </lineage>
</organism>
<evidence type="ECO:0000313" key="2">
    <source>
        <dbReference type="Proteomes" id="UP000187499"/>
    </source>
</evidence>
<dbReference type="OrthoDB" id="2276261at2"/>
<dbReference type="STRING" id="1847728.BTM29_10095"/>
<sequence>MNKYKILMSNNDGDFYKLINNLNIVEMYRLVEKGKMIFGEISNGHKVYINSSNIELLEEIKDGGENESN</sequence>
<name>A0A1P8Q4V0_9LACO</name>
<accession>A0A1P8Q4V0</accession>
<reference evidence="2" key="1">
    <citation type="submission" date="2016-12" db="EMBL/GenBank/DDBJ databases">
        <authorList>
            <person name="Jung M.Y."/>
            <person name="Lee S.H."/>
        </authorList>
    </citation>
    <scope>NUCLEOTIDE SEQUENCE [LARGE SCALE GENOMIC DNA]</scope>
    <source>
        <strain evidence="2">WiKim39</strain>
    </source>
</reference>